<gene>
    <name evidence="2" type="ORF">I6U48_06990</name>
</gene>
<dbReference type="Proteomes" id="UP000694308">
    <property type="component" value="Unassembled WGS sequence"/>
</dbReference>
<dbReference type="EMBL" id="JAEEGC010000029">
    <property type="protein sequence ID" value="MBV7272664.1"/>
    <property type="molecule type" value="Genomic_DNA"/>
</dbReference>
<proteinExistence type="predicted"/>
<feature type="signal peptide" evidence="1">
    <location>
        <begin position="1"/>
        <end position="22"/>
    </location>
</feature>
<evidence type="ECO:0000313" key="2">
    <source>
        <dbReference type="EMBL" id="MBV7272664.1"/>
    </source>
</evidence>
<keyword evidence="1" id="KW-0732">Signal</keyword>
<name>A0A949TH27_9CLOT</name>
<dbReference type="RefSeq" id="WP_218319700.1">
    <property type="nucleotide sequence ID" value="NZ_JAEEGC010000029.1"/>
</dbReference>
<evidence type="ECO:0008006" key="4">
    <source>
        <dbReference type="Google" id="ProtNLM"/>
    </source>
</evidence>
<comment type="caution">
    <text evidence="2">The sequence shown here is derived from an EMBL/GenBank/DDBJ whole genome shotgun (WGS) entry which is preliminary data.</text>
</comment>
<reference evidence="2" key="1">
    <citation type="submission" date="2020-12" db="EMBL/GenBank/DDBJ databases">
        <title>Clostridium thailandense sp. nov., a novel acetogenic bacterium isolated from peat land soil in Thailand.</title>
        <authorList>
            <person name="Chaikitkaew S."/>
            <person name="Birkeland N.K."/>
        </authorList>
    </citation>
    <scope>NUCLEOTIDE SEQUENCE</scope>
    <source>
        <strain evidence="2">PL3</strain>
    </source>
</reference>
<evidence type="ECO:0000256" key="1">
    <source>
        <dbReference type="SAM" id="SignalP"/>
    </source>
</evidence>
<sequence length="209" mass="24309">MKKVMLLFICFILSFTAGFVSAKNPLNVSSEGKVFENSSEEYIIKDNKVYVSEDALKRDFGFNVSFDKKENSVQLYSTEKKALEERITLFQEFVEDYNPQIPEDVAQLWAKGVKTRNGAVQYAALSKPLKEKFKETMDKRESWVTGFSSPWLESYNITREKANESTWKYNISFKAVTSAQDTYIWHATLIVSKENNKWRIIDIQKDFDI</sequence>
<accession>A0A949TH27</accession>
<organism evidence="2 3">
    <name type="scientific">Clostridium thailandense</name>
    <dbReference type="NCBI Taxonomy" id="2794346"/>
    <lineage>
        <taxon>Bacteria</taxon>
        <taxon>Bacillati</taxon>
        <taxon>Bacillota</taxon>
        <taxon>Clostridia</taxon>
        <taxon>Eubacteriales</taxon>
        <taxon>Clostridiaceae</taxon>
        <taxon>Clostridium</taxon>
    </lineage>
</organism>
<evidence type="ECO:0000313" key="3">
    <source>
        <dbReference type="Proteomes" id="UP000694308"/>
    </source>
</evidence>
<keyword evidence="3" id="KW-1185">Reference proteome</keyword>
<protein>
    <recommendedName>
        <fullName evidence="4">Copper amine oxidase-like N-terminal domain-containing protein</fullName>
    </recommendedName>
</protein>
<feature type="chain" id="PRO_5037535702" description="Copper amine oxidase-like N-terminal domain-containing protein" evidence="1">
    <location>
        <begin position="23"/>
        <end position="209"/>
    </location>
</feature>
<dbReference type="AlphaFoldDB" id="A0A949TH27"/>